<feature type="domain" description="EF-hand" evidence="6">
    <location>
        <begin position="110"/>
        <end position="145"/>
    </location>
</feature>
<keyword evidence="2" id="KW-0677">Repeat</keyword>
<dbReference type="Gene3D" id="1.10.238.10">
    <property type="entry name" value="EF-hand"/>
    <property type="match status" value="1"/>
</dbReference>
<accession>A0ABD1K3Q3</accession>
<dbReference type="SUPFAM" id="SSF47473">
    <property type="entry name" value="EF-hand"/>
    <property type="match status" value="1"/>
</dbReference>
<evidence type="ECO:0000256" key="1">
    <source>
        <dbReference type="ARBA" id="ARBA00022723"/>
    </source>
</evidence>
<evidence type="ECO:0000313" key="8">
    <source>
        <dbReference type="Proteomes" id="UP001591681"/>
    </source>
</evidence>
<feature type="region of interest" description="Disordered" evidence="5">
    <location>
        <begin position="1"/>
        <end position="78"/>
    </location>
</feature>
<dbReference type="SMART" id="SM00054">
    <property type="entry name" value="EFh"/>
    <property type="match status" value="2"/>
</dbReference>
<comment type="caution">
    <text evidence="7">The sequence shown here is derived from an EMBL/GenBank/DDBJ whole genome shotgun (WGS) entry which is preliminary data.</text>
</comment>
<gene>
    <name evidence="7" type="ORF">ACEWY4_011079</name>
</gene>
<dbReference type="AlphaFoldDB" id="A0ABD1K3Q3"/>
<dbReference type="GO" id="GO:0046872">
    <property type="term" value="F:metal ion binding"/>
    <property type="evidence" value="ECO:0007669"/>
    <property type="project" value="UniProtKB-KW"/>
</dbReference>
<dbReference type="InterPro" id="IPR018247">
    <property type="entry name" value="EF_Hand_1_Ca_BS"/>
</dbReference>
<dbReference type="Pfam" id="PF13499">
    <property type="entry name" value="EF-hand_7"/>
    <property type="match status" value="1"/>
</dbReference>
<dbReference type="EMBL" id="JBHFQA010000009">
    <property type="protein sequence ID" value="KAL2093767.1"/>
    <property type="molecule type" value="Genomic_DNA"/>
</dbReference>
<dbReference type="PROSITE" id="PS00018">
    <property type="entry name" value="EF_HAND_1"/>
    <property type="match status" value="1"/>
</dbReference>
<dbReference type="PANTHER" id="PTHR46311">
    <property type="entry name" value="CALCIUM-BINDING PROTEIN 8-RELATED"/>
    <property type="match status" value="1"/>
</dbReference>
<evidence type="ECO:0000256" key="5">
    <source>
        <dbReference type="SAM" id="MobiDB-lite"/>
    </source>
</evidence>
<keyword evidence="3" id="KW-0106">Calcium</keyword>
<evidence type="ECO:0000259" key="6">
    <source>
        <dbReference type="PROSITE" id="PS50222"/>
    </source>
</evidence>
<keyword evidence="4" id="KW-0175">Coiled coil</keyword>
<evidence type="ECO:0000256" key="3">
    <source>
        <dbReference type="ARBA" id="ARBA00022837"/>
    </source>
</evidence>
<evidence type="ECO:0000256" key="2">
    <source>
        <dbReference type="ARBA" id="ARBA00022737"/>
    </source>
</evidence>
<sequence>MSAWLGDGVVLEGEGSGVSTPTRSPRLRGGRGRSLSSSSSISSPRGRAGGGGGGGGGLASPGASSHDARSLSGQQESMGKATELFELCDKEGKGFITKRDMQRLQGELPLSPEQLESVFESLDRDSNGFLTPMEFHTGLGELMGEQDPETHTGLSAEEAERRVDPEELKFTHILAELGADKLFTDQWELCSLWGELHRERPELLGMLKEVLSHAVTHLHDSLKERDSLEQAMRRKEHEHHREVRSIYEDMESQIKEERDKRIAQDSMKPVDRSEQLQEELTMREQELEFTLTKQRELENRIASLRAEQSASHEQNQRLQELNVNLREQLDTSREQLQTALDQLQLLQTSIHQQTEGRERAVLKVSRNMQREKESLVRQLDLLRDMNKRLRDEKDAHQSQKRVSCEHSFLPPFPFPQYTCGQAASPWACSIHPF</sequence>
<dbReference type="InterPro" id="IPR051111">
    <property type="entry name" value="Ca-binding_regulatory"/>
</dbReference>
<name>A0ABD1K3Q3_9TELE</name>
<feature type="compositionally biased region" description="Gly residues" evidence="5">
    <location>
        <begin position="47"/>
        <end position="59"/>
    </location>
</feature>
<feature type="coiled-coil region" evidence="4">
    <location>
        <begin position="287"/>
        <end position="399"/>
    </location>
</feature>
<dbReference type="InterPro" id="IPR002048">
    <property type="entry name" value="EF_hand_dom"/>
</dbReference>
<evidence type="ECO:0000256" key="4">
    <source>
        <dbReference type="SAM" id="Coils"/>
    </source>
</evidence>
<reference evidence="7 8" key="1">
    <citation type="submission" date="2024-09" db="EMBL/GenBank/DDBJ databases">
        <title>A chromosome-level genome assembly of Gray's grenadier anchovy, Coilia grayii.</title>
        <authorList>
            <person name="Fu Z."/>
        </authorList>
    </citation>
    <scope>NUCLEOTIDE SEQUENCE [LARGE SCALE GENOMIC DNA]</scope>
    <source>
        <strain evidence="7">G4</strain>
        <tissue evidence="7">Muscle</tissue>
    </source>
</reference>
<feature type="coiled-coil region" evidence="4">
    <location>
        <begin position="218"/>
        <end position="260"/>
    </location>
</feature>
<dbReference type="PROSITE" id="PS50222">
    <property type="entry name" value="EF_HAND_2"/>
    <property type="match status" value="1"/>
</dbReference>
<evidence type="ECO:0000313" key="7">
    <source>
        <dbReference type="EMBL" id="KAL2093767.1"/>
    </source>
</evidence>
<protein>
    <recommendedName>
        <fullName evidence="6">EF-hand domain-containing protein</fullName>
    </recommendedName>
</protein>
<dbReference type="Proteomes" id="UP001591681">
    <property type="component" value="Unassembled WGS sequence"/>
</dbReference>
<dbReference type="PANTHER" id="PTHR46311:SF3">
    <property type="entry name" value="CALCIUM-BINDING PROTEIN 8"/>
    <property type="match status" value="1"/>
</dbReference>
<keyword evidence="1" id="KW-0479">Metal-binding</keyword>
<feature type="compositionally biased region" description="Low complexity" evidence="5">
    <location>
        <begin position="1"/>
        <end position="19"/>
    </location>
</feature>
<feature type="compositionally biased region" description="Low complexity" evidence="5">
    <location>
        <begin position="33"/>
        <end position="46"/>
    </location>
</feature>
<dbReference type="InterPro" id="IPR011992">
    <property type="entry name" value="EF-hand-dom_pair"/>
</dbReference>
<dbReference type="CDD" id="cd00051">
    <property type="entry name" value="EFh"/>
    <property type="match status" value="1"/>
</dbReference>
<organism evidence="7 8">
    <name type="scientific">Coilia grayii</name>
    <name type="common">Gray's grenadier anchovy</name>
    <dbReference type="NCBI Taxonomy" id="363190"/>
    <lineage>
        <taxon>Eukaryota</taxon>
        <taxon>Metazoa</taxon>
        <taxon>Chordata</taxon>
        <taxon>Craniata</taxon>
        <taxon>Vertebrata</taxon>
        <taxon>Euteleostomi</taxon>
        <taxon>Actinopterygii</taxon>
        <taxon>Neopterygii</taxon>
        <taxon>Teleostei</taxon>
        <taxon>Clupei</taxon>
        <taxon>Clupeiformes</taxon>
        <taxon>Clupeoidei</taxon>
        <taxon>Engraulidae</taxon>
        <taxon>Coilinae</taxon>
        <taxon>Coilia</taxon>
    </lineage>
</organism>
<keyword evidence="8" id="KW-1185">Reference proteome</keyword>
<proteinExistence type="predicted"/>